<dbReference type="RefSeq" id="XP_028877401.1">
    <property type="nucleotide sequence ID" value="XM_029031290.1"/>
</dbReference>
<organism evidence="1 2">
    <name type="scientific">Trypanosoma theileri</name>
    <dbReference type="NCBI Taxonomy" id="67003"/>
    <lineage>
        <taxon>Eukaryota</taxon>
        <taxon>Discoba</taxon>
        <taxon>Euglenozoa</taxon>
        <taxon>Kinetoplastea</taxon>
        <taxon>Metakinetoplastina</taxon>
        <taxon>Trypanosomatida</taxon>
        <taxon>Trypanosomatidae</taxon>
        <taxon>Trypanosoma</taxon>
    </lineage>
</organism>
<reference evidence="1 2" key="1">
    <citation type="submission" date="2017-03" db="EMBL/GenBank/DDBJ databases">
        <title>An alternative strategy for trypanosome survival in the mammalian bloodstream revealed through genome and transcriptome analysis of the ubiquitous bovine parasite Trypanosoma (Megatrypanum) theileri.</title>
        <authorList>
            <person name="Kelly S."/>
            <person name="Ivens A."/>
            <person name="Mott A."/>
            <person name="O'Neill E."/>
            <person name="Emms D."/>
            <person name="Macleod O."/>
            <person name="Voorheis P."/>
            <person name="Matthews J."/>
            <person name="Matthews K."/>
            <person name="Carrington M."/>
        </authorList>
    </citation>
    <scope>NUCLEOTIDE SEQUENCE [LARGE SCALE GENOMIC DNA]</scope>
    <source>
        <strain evidence="1">Edinburgh</strain>
    </source>
</reference>
<accession>A0A1X0NF33</accession>
<name>A0A1X0NF33_9TRYP</name>
<comment type="caution">
    <text evidence="1">The sequence shown here is derived from an EMBL/GenBank/DDBJ whole genome shotgun (WGS) entry which is preliminary data.</text>
</comment>
<dbReference type="Proteomes" id="UP000192257">
    <property type="component" value="Unassembled WGS sequence"/>
</dbReference>
<dbReference type="EMBL" id="NBCO01000075">
    <property type="protein sequence ID" value="ORC83335.1"/>
    <property type="molecule type" value="Genomic_DNA"/>
</dbReference>
<proteinExistence type="predicted"/>
<evidence type="ECO:0000313" key="1">
    <source>
        <dbReference type="EMBL" id="ORC83335.1"/>
    </source>
</evidence>
<protein>
    <submittedName>
        <fullName evidence="1">Uncharacterized protein</fullName>
    </submittedName>
</protein>
<gene>
    <name evidence="1" type="ORF">TM35_000751020</name>
</gene>
<dbReference type="AlphaFoldDB" id="A0A1X0NF33"/>
<dbReference type="VEuPathDB" id="TriTrypDB:TM35_000751020"/>
<evidence type="ECO:0000313" key="2">
    <source>
        <dbReference type="Proteomes" id="UP000192257"/>
    </source>
</evidence>
<keyword evidence="2" id="KW-1185">Reference proteome</keyword>
<dbReference type="GeneID" id="39991070"/>
<sequence length="117" mass="13599">MAAAHPLEETYRFPKNPQMGIFLSIIRYMNGNHVIFRVRSNLSRDFFSGLLCGVSVAKPFCKQFSRWHIRLVWGKMLLFFFLLPFRGAIRALCASKNAIPFKKDGISFIFMFRESPC</sequence>